<evidence type="ECO:0000313" key="1">
    <source>
        <dbReference type="EMBL" id="KAB2597069.1"/>
    </source>
</evidence>
<dbReference type="Proteomes" id="UP000327157">
    <property type="component" value="Unassembled WGS sequence"/>
</dbReference>
<gene>
    <name evidence="1" type="ORF">D8674_039864</name>
</gene>
<reference evidence="1 2" key="1">
    <citation type="submission" date="2019-09" db="EMBL/GenBank/DDBJ databases">
        <authorList>
            <person name="Ou C."/>
        </authorList>
    </citation>
    <scope>NUCLEOTIDE SEQUENCE [LARGE SCALE GENOMIC DNA]</scope>
    <source>
        <strain evidence="1">S2</strain>
        <tissue evidence="1">Leaf</tissue>
    </source>
</reference>
<name>A0A5N5F1S5_9ROSA</name>
<dbReference type="EMBL" id="SMOL01000771">
    <property type="protein sequence ID" value="KAB2597069.1"/>
    <property type="molecule type" value="Genomic_DNA"/>
</dbReference>
<accession>A0A5N5F1S5</accession>
<proteinExistence type="predicted"/>
<organism evidence="1 2">
    <name type="scientific">Pyrus ussuriensis x Pyrus communis</name>
    <dbReference type="NCBI Taxonomy" id="2448454"/>
    <lineage>
        <taxon>Eukaryota</taxon>
        <taxon>Viridiplantae</taxon>
        <taxon>Streptophyta</taxon>
        <taxon>Embryophyta</taxon>
        <taxon>Tracheophyta</taxon>
        <taxon>Spermatophyta</taxon>
        <taxon>Magnoliopsida</taxon>
        <taxon>eudicotyledons</taxon>
        <taxon>Gunneridae</taxon>
        <taxon>Pentapetalae</taxon>
        <taxon>rosids</taxon>
        <taxon>fabids</taxon>
        <taxon>Rosales</taxon>
        <taxon>Rosaceae</taxon>
        <taxon>Amygdaloideae</taxon>
        <taxon>Maleae</taxon>
        <taxon>Pyrus</taxon>
    </lineage>
</organism>
<protein>
    <submittedName>
        <fullName evidence="1">F-box/kelch-repeat protein</fullName>
    </submittedName>
</protein>
<sequence length="187" mass="21161">MAATRMDAVQYESYGRGPFRLKHVKVAIPSPKKDEDSEMSVLQNRGAFLSGVAYWIAKGSSEKCSFILSFELGSEVFQKILLDLVDGKDCYCDAWVLEADTWKKIRTICIPPRGFVACPLGFRTNSRVHIVVFGLDFSGELVLYDPVSYHVKYTGIKMHRSDLPYVDASQLHKLCFRLFTNALGIMY</sequence>
<keyword evidence="2" id="KW-1185">Reference proteome</keyword>
<evidence type="ECO:0000313" key="2">
    <source>
        <dbReference type="Proteomes" id="UP000327157"/>
    </source>
</evidence>
<dbReference type="AlphaFoldDB" id="A0A5N5F1S5"/>
<comment type="caution">
    <text evidence="1">The sequence shown here is derived from an EMBL/GenBank/DDBJ whole genome shotgun (WGS) entry which is preliminary data.</text>
</comment>
<reference evidence="1 2" key="2">
    <citation type="submission" date="2019-11" db="EMBL/GenBank/DDBJ databases">
        <title>A de novo genome assembly of a pear dwarfing rootstock.</title>
        <authorList>
            <person name="Wang F."/>
            <person name="Wang J."/>
            <person name="Li S."/>
            <person name="Zhang Y."/>
            <person name="Fang M."/>
            <person name="Ma L."/>
            <person name="Zhao Y."/>
            <person name="Jiang S."/>
        </authorList>
    </citation>
    <scope>NUCLEOTIDE SEQUENCE [LARGE SCALE GENOMIC DNA]</scope>
    <source>
        <strain evidence="1">S2</strain>
        <tissue evidence="1">Leaf</tissue>
    </source>
</reference>